<proteinExistence type="predicted"/>
<dbReference type="InterPro" id="IPR051677">
    <property type="entry name" value="AfsR-DnrI-RedD_regulator"/>
</dbReference>
<comment type="caution">
    <text evidence="1">The sequence shown here is derived from an EMBL/GenBank/DDBJ whole genome shotgun (WGS) entry which is preliminary data.</text>
</comment>
<dbReference type="Gene3D" id="1.25.40.10">
    <property type="entry name" value="Tetratricopeptide repeat domain"/>
    <property type="match status" value="3"/>
</dbReference>
<dbReference type="EMBL" id="BMOR01000003">
    <property type="protein sequence ID" value="GGN34265.1"/>
    <property type="molecule type" value="Genomic_DNA"/>
</dbReference>
<accession>A0ABQ2J0X3</accession>
<dbReference type="InterPro" id="IPR036388">
    <property type="entry name" value="WH-like_DNA-bd_sf"/>
</dbReference>
<dbReference type="Proteomes" id="UP000645517">
    <property type="component" value="Unassembled WGS sequence"/>
</dbReference>
<dbReference type="InterPro" id="IPR027417">
    <property type="entry name" value="P-loop_NTPase"/>
</dbReference>
<dbReference type="SUPFAM" id="SSF48452">
    <property type="entry name" value="TPR-like"/>
    <property type="match status" value="3"/>
</dbReference>
<evidence type="ECO:0000313" key="2">
    <source>
        <dbReference type="Proteomes" id="UP000645517"/>
    </source>
</evidence>
<gene>
    <name evidence="1" type="ORF">GCM10010842_12700</name>
</gene>
<sequence length="1047" mass="112185">MCDHALMEPGVTFHAAAWQALWQAWRDLPGRAGPTAAVLTGESGVGKSWLQTQWSRQLRPDQVLSGGAVLHPPGAARRSQPEQVQAQAAALDDLARRAGGVCLHLDALDTWPDEDLTRLNLLWHHLTRLGTPALLLGTAQTLPGPLWQGWRATATLTGGPAPLELPLGPLPPDQVEALLRSALRGAPPPELLGWLGGRGDTRAGPLLDAVRQLIQLGGLRREDSTWVYHGGVDALLAQDPSDLTLLAAAAEPEVLGVLATLAVAGRPLGADEWAARTGGPFVPAQRRAQALRLVRPVTHGTQVVWTLSSPDLSSAVLGQLSLAQVRALHAQALTHESGTGLRALHARRSGQLDLPLTQRAASEALRQGRPAEALEHLQALLDGAPGHRRAPAWGLARARIRWTQGDLRGALALLEGPDLRGAGRGVTLLRAQVLRDLGRLPEAADLFGIAERPAELCLLALTLRELDRVAEGEAVALRAMRGSSGAAAAYARAVWGRLLFSRGAYDDARREGEVAVRTLRRGGGLPFLRSLMWLAATLDHLGLREEAAACLREAQDEAVRTGDHHARVLVLTSLAVTRLSACDLPEAERAARSSISLCRSRAHLPQLAAAQHNLGMVAWLRGDLRAAAGHFLESWRVGRRAGRAMWALNASAFRALCLALSGDVRLARAVLRDPRAPQAFRTTGVIAAYLHLLTGDPRAALSVLSGWDAPGNAWLQAEGEVVRGHAHARLQEWDAAQRRFEEAARVAQAGGAPPMLAQALMGLGTLRALRGDAGSARTLAAQAQDVARPLGLGGLSNLSRAVHRDASVPLDFPDVPTTGEGRSLRTLGRFTVDVAGEAVPWRGRTTRHLLALLLAGQLGGRPALLTRDGLCVHLWPDVPDAVAYGNLRKSVSRLRSQLGDAASIELNAQGTYRLTLARVDVQAFLNAAQAGNDQEVLRLYGGPFLPGEDQPDVILLRLHLHGLWRAATLRRAATLPAAQTLEVLWPLLLDDPTDEDAAPLTAHALRTLPDRSASLDWLRRWRTILDAENAPYPQDLLLLGRLLSAAD</sequence>
<keyword evidence="2" id="KW-1185">Reference proteome</keyword>
<dbReference type="InterPro" id="IPR011990">
    <property type="entry name" value="TPR-like_helical_dom_sf"/>
</dbReference>
<organism evidence="1 2">
    <name type="scientific">Deinococcus daejeonensis</name>
    <dbReference type="NCBI Taxonomy" id="1007098"/>
    <lineage>
        <taxon>Bacteria</taxon>
        <taxon>Thermotogati</taxon>
        <taxon>Deinococcota</taxon>
        <taxon>Deinococci</taxon>
        <taxon>Deinococcales</taxon>
        <taxon>Deinococcaceae</taxon>
        <taxon>Deinococcus</taxon>
    </lineage>
</organism>
<dbReference type="PANTHER" id="PTHR35807">
    <property type="entry name" value="TRANSCRIPTIONAL REGULATOR REDD-RELATED"/>
    <property type="match status" value="1"/>
</dbReference>
<dbReference type="SUPFAM" id="SSF52540">
    <property type="entry name" value="P-loop containing nucleoside triphosphate hydrolases"/>
    <property type="match status" value="1"/>
</dbReference>
<dbReference type="InterPro" id="IPR016032">
    <property type="entry name" value="Sig_transdc_resp-reg_C-effctor"/>
</dbReference>
<name>A0ABQ2J0X3_9DEIO</name>
<protein>
    <submittedName>
        <fullName evidence="1">Uncharacterized protein</fullName>
    </submittedName>
</protein>
<reference evidence="2" key="1">
    <citation type="journal article" date="2019" name="Int. J. Syst. Evol. Microbiol.">
        <title>The Global Catalogue of Microorganisms (GCM) 10K type strain sequencing project: providing services to taxonomists for standard genome sequencing and annotation.</title>
        <authorList>
            <consortium name="The Broad Institute Genomics Platform"/>
            <consortium name="The Broad Institute Genome Sequencing Center for Infectious Disease"/>
            <person name="Wu L."/>
            <person name="Ma J."/>
        </authorList>
    </citation>
    <scope>NUCLEOTIDE SEQUENCE [LARGE SCALE GENOMIC DNA]</scope>
    <source>
        <strain evidence="2">JCM 16918</strain>
    </source>
</reference>
<evidence type="ECO:0000313" key="1">
    <source>
        <dbReference type="EMBL" id="GGN34265.1"/>
    </source>
</evidence>
<dbReference type="SUPFAM" id="SSF46894">
    <property type="entry name" value="C-terminal effector domain of the bipartite response regulators"/>
    <property type="match status" value="1"/>
</dbReference>
<dbReference type="Gene3D" id="1.10.10.10">
    <property type="entry name" value="Winged helix-like DNA-binding domain superfamily/Winged helix DNA-binding domain"/>
    <property type="match status" value="1"/>
</dbReference>